<proteinExistence type="predicted"/>
<evidence type="ECO:0000313" key="1">
    <source>
        <dbReference type="EMBL" id="MDB8750505.1"/>
    </source>
</evidence>
<name>A0AAW6ED80_9FIRM</name>
<organism evidence="1 2">
    <name type="scientific">Ruminococcus bicirculans</name>
    <name type="common">ex Wegman et al. 2014</name>
    <dbReference type="NCBI Taxonomy" id="1160721"/>
    <lineage>
        <taxon>Bacteria</taxon>
        <taxon>Bacillati</taxon>
        <taxon>Bacillota</taxon>
        <taxon>Clostridia</taxon>
        <taxon>Eubacteriales</taxon>
        <taxon>Oscillospiraceae</taxon>
        <taxon>Ruminococcus</taxon>
    </lineage>
</organism>
<comment type="caution">
    <text evidence="1">The sequence shown here is derived from an EMBL/GenBank/DDBJ whole genome shotgun (WGS) entry which is preliminary data.</text>
</comment>
<sequence>MKNPRIMVFCQNNDYGKLDFYLAVDGTELYLFTTNYFSRNIFEKYRNGQRVEQLFENTSQIRQQKLKERILRMTRYVAEENLISLSNKPKKPIRKRLDDYEYEVA</sequence>
<evidence type="ECO:0008006" key="3">
    <source>
        <dbReference type="Google" id="ProtNLM"/>
    </source>
</evidence>
<accession>A0AAW6ED80</accession>
<dbReference type="EMBL" id="JAQMLU010000013">
    <property type="protein sequence ID" value="MDB8750505.1"/>
    <property type="molecule type" value="Genomic_DNA"/>
</dbReference>
<gene>
    <name evidence="1" type="ORF">PNW00_08610</name>
</gene>
<dbReference type="RefSeq" id="WP_195221299.1">
    <property type="nucleotide sequence ID" value="NZ_JADMWL010000013.1"/>
</dbReference>
<protein>
    <recommendedName>
        <fullName evidence="3">Transposase</fullName>
    </recommendedName>
</protein>
<evidence type="ECO:0000313" key="2">
    <source>
        <dbReference type="Proteomes" id="UP001213042"/>
    </source>
</evidence>
<dbReference type="AlphaFoldDB" id="A0AAW6ED80"/>
<reference evidence="1" key="1">
    <citation type="submission" date="2023-01" db="EMBL/GenBank/DDBJ databases">
        <title>Human gut microbiome strain richness.</title>
        <authorList>
            <person name="Chen-Liaw A."/>
        </authorList>
    </citation>
    <scope>NUCLEOTIDE SEQUENCE</scope>
    <source>
        <strain evidence="1">D43st1_D9_D43t1_170807</strain>
    </source>
</reference>
<dbReference type="Proteomes" id="UP001213042">
    <property type="component" value="Unassembled WGS sequence"/>
</dbReference>